<gene>
    <name evidence="8" type="ORF">Poli38472_007938</name>
</gene>
<dbReference type="PANTHER" id="PTHR14456:SF2">
    <property type="entry name" value="INOSITOL-PENTAKISPHOSPHATE 2-KINASE"/>
    <property type="match status" value="1"/>
</dbReference>
<keyword evidence="4" id="KW-0418">Kinase</keyword>
<dbReference type="Proteomes" id="UP000794436">
    <property type="component" value="Unassembled WGS sequence"/>
</dbReference>
<dbReference type="GO" id="GO:0035299">
    <property type="term" value="F:inositol-1,3,4,5,6-pentakisphosphate 2-kinase activity"/>
    <property type="evidence" value="ECO:0007669"/>
    <property type="project" value="UniProtKB-EC"/>
</dbReference>
<sequence>MFLLKPQKSADDSKSDYLTLPEGMKLDGREWKYVAEGGANVLFRHHPPSSAADDETQRHLFYGKLLRVKKCDISMADAQELMKKCKKRKQWKCNKNSYPAYYPHPRKVLEYVTQDILPYLVHQLDHPQRERMHSSKHRNHYQQVAQLMEVPQRFLMELNEQLLTLESRPAHRRKSKIDDGLHCVMVLPDVTLPPPDDEPPVMVVQDESEAQQESEDSTSDSATEQTDEDLFDASSEGVDPFLEANPPLSCEKLHRLAEGGDNSNNVFSCSTATTITATSSDSSDEEANDADAETEGNEADEDEEEATTTSQTDAPSTSRSCETSGTRSIFDCCFRNIGVEIKPKIGFKPKGDLIPDVKKKVCRFCMHQHFKRSTGKVEEISEYCPLDLFSQDGMRIRKALRALQRTPQNNFKVFVRSSNDEVVNVITGMSADALPKGAAQAKYSCRRKRMGFRHSCQSIGAETDLQAKLDALTEQDNLLPDVMELLTEMLLKIEILEDLKQMQLLDHISVDGVWHFQQLLHYVEEAAADFPERDTLLLSELLERFADSIDAPQEGPGSLKQCLAFLNDALKHVPDIPVIESVTSWRSLRLGQFKEFYQQLEQRFQVATTLKDCSLLFCLRRYSNDTSDWSVDATGHSCLMAGTTACGNKSVTSSPAKRFEHLREYEHTVRFRDMVFHCVIAIVDLDVKSHKSVEDYYRLDEKIVQHYVEAFGARTREGEVCSDD</sequence>
<dbReference type="Pfam" id="PF06090">
    <property type="entry name" value="Ins_P5_2-kin"/>
    <property type="match status" value="1"/>
</dbReference>
<protein>
    <recommendedName>
        <fullName evidence="1">inositol-pentakisphosphate 2-kinase</fullName>
        <ecNumber evidence="1">2.7.1.158</ecNumber>
    </recommendedName>
    <alternativeName>
        <fullName evidence="6">Ins(1,3,4,5,6)P5 2-kinase</fullName>
    </alternativeName>
</protein>
<comment type="caution">
    <text evidence="8">The sequence shown here is derived from an EMBL/GenBank/DDBJ whole genome shotgun (WGS) entry which is preliminary data.</text>
</comment>
<dbReference type="OrthoDB" id="272370at2759"/>
<evidence type="ECO:0000313" key="9">
    <source>
        <dbReference type="Proteomes" id="UP000794436"/>
    </source>
</evidence>
<evidence type="ECO:0000313" key="8">
    <source>
        <dbReference type="EMBL" id="TMW65296.1"/>
    </source>
</evidence>
<dbReference type="EMBL" id="SPLM01000037">
    <property type="protein sequence ID" value="TMW65296.1"/>
    <property type="molecule type" value="Genomic_DNA"/>
</dbReference>
<dbReference type="InterPro" id="IPR009286">
    <property type="entry name" value="Ins_P5_2-kin"/>
</dbReference>
<evidence type="ECO:0000256" key="7">
    <source>
        <dbReference type="SAM" id="MobiDB-lite"/>
    </source>
</evidence>
<dbReference type="GO" id="GO:0005524">
    <property type="term" value="F:ATP binding"/>
    <property type="evidence" value="ECO:0007669"/>
    <property type="project" value="UniProtKB-KW"/>
</dbReference>
<feature type="compositionally biased region" description="Acidic residues" evidence="7">
    <location>
        <begin position="206"/>
        <end position="218"/>
    </location>
</feature>
<feature type="region of interest" description="Disordered" evidence="7">
    <location>
        <begin position="189"/>
        <end position="228"/>
    </location>
</feature>
<evidence type="ECO:0000256" key="4">
    <source>
        <dbReference type="ARBA" id="ARBA00022777"/>
    </source>
</evidence>
<dbReference type="EC" id="2.7.1.158" evidence="1"/>
<dbReference type="InterPro" id="IPR043001">
    <property type="entry name" value="IP5_2-K_N_lobe"/>
</dbReference>
<dbReference type="GO" id="GO:0005634">
    <property type="term" value="C:nucleus"/>
    <property type="evidence" value="ECO:0007669"/>
    <property type="project" value="TreeGrafter"/>
</dbReference>
<feature type="compositionally biased region" description="Acidic residues" evidence="7">
    <location>
        <begin position="282"/>
        <end position="306"/>
    </location>
</feature>
<dbReference type="AlphaFoldDB" id="A0A8K1FJU2"/>
<name>A0A8K1FJU2_PYTOL</name>
<evidence type="ECO:0000256" key="3">
    <source>
        <dbReference type="ARBA" id="ARBA00022741"/>
    </source>
</evidence>
<dbReference type="PANTHER" id="PTHR14456">
    <property type="entry name" value="INOSITOL POLYPHOSPHATE KINASE 1"/>
    <property type="match status" value="1"/>
</dbReference>
<evidence type="ECO:0000256" key="1">
    <source>
        <dbReference type="ARBA" id="ARBA00012023"/>
    </source>
</evidence>
<feature type="region of interest" description="Disordered" evidence="7">
    <location>
        <begin position="276"/>
        <end position="324"/>
    </location>
</feature>
<keyword evidence="5" id="KW-0067">ATP-binding</keyword>
<keyword evidence="3" id="KW-0547">Nucleotide-binding</keyword>
<keyword evidence="2" id="KW-0808">Transferase</keyword>
<keyword evidence="9" id="KW-1185">Reference proteome</keyword>
<evidence type="ECO:0000256" key="5">
    <source>
        <dbReference type="ARBA" id="ARBA00022840"/>
    </source>
</evidence>
<dbReference type="Gene3D" id="3.30.200.110">
    <property type="entry name" value="Inositol-pentakisphosphate 2-kinase, N-lobe"/>
    <property type="match status" value="1"/>
</dbReference>
<evidence type="ECO:0000256" key="6">
    <source>
        <dbReference type="ARBA" id="ARBA00029574"/>
    </source>
</evidence>
<reference evidence="8" key="1">
    <citation type="submission" date="2019-03" db="EMBL/GenBank/DDBJ databases">
        <title>Long read genome sequence of the mycoparasitic Pythium oligandrum ATCC 38472 isolated from sugarbeet rhizosphere.</title>
        <authorList>
            <person name="Gaulin E."/>
        </authorList>
    </citation>
    <scope>NUCLEOTIDE SEQUENCE</scope>
    <source>
        <strain evidence="8">ATCC 38472_TT</strain>
    </source>
</reference>
<accession>A0A8K1FJU2</accession>
<evidence type="ECO:0000256" key="2">
    <source>
        <dbReference type="ARBA" id="ARBA00022679"/>
    </source>
</evidence>
<feature type="compositionally biased region" description="Polar residues" evidence="7">
    <location>
        <begin position="315"/>
        <end position="324"/>
    </location>
</feature>
<proteinExistence type="predicted"/>
<organism evidence="8 9">
    <name type="scientific">Pythium oligandrum</name>
    <name type="common">Mycoparasitic fungus</name>
    <dbReference type="NCBI Taxonomy" id="41045"/>
    <lineage>
        <taxon>Eukaryota</taxon>
        <taxon>Sar</taxon>
        <taxon>Stramenopiles</taxon>
        <taxon>Oomycota</taxon>
        <taxon>Peronosporomycetes</taxon>
        <taxon>Pythiales</taxon>
        <taxon>Pythiaceae</taxon>
        <taxon>Pythium</taxon>
    </lineage>
</organism>
<dbReference type="GO" id="GO:0032958">
    <property type="term" value="P:inositol phosphate biosynthetic process"/>
    <property type="evidence" value="ECO:0007669"/>
    <property type="project" value="TreeGrafter"/>
</dbReference>